<dbReference type="AlphaFoldDB" id="A0A4R0XJ66"/>
<evidence type="ECO:0008006" key="4">
    <source>
        <dbReference type="Google" id="ProtNLM"/>
    </source>
</evidence>
<feature type="transmembrane region" description="Helical" evidence="1">
    <location>
        <begin position="71"/>
        <end position="95"/>
    </location>
</feature>
<reference evidence="2 3" key="1">
    <citation type="submission" date="2018-02" db="EMBL/GenBank/DDBJ databases">
        <title>Mycoplasma marinum and Mycoplasma todarodis sp. nov., moderately halophilic and psychrotolerant mycoplasmas isolated from cephalopods.</title>
        <authorList>
            <person name="Viver T."/>
        </authorList>
    </citation>
    <scope>NUCLEOTIDE SEQUENCE [LARGE SCALE GENOMIC DNA]</scope>
    <source>
        <strain evidence="2 3">5H</strain>
    </source>
</reference>
<comment type="caution">
    <text evidence="2">The sequence shown here is derived from an EMBL/GenBank/DDBJ whole genome shotgun (WGS) entry which is preliminary data.</text>
</comment>
<accession>A0A4R0XJ66</accession>
<keyword evidence="1" id="KW-1133">Transmembrane helix</keyword>
<evidence type="ECO:0000313" key="3">
    <source>
        <dbReference type="Proteomes" id="UP000291072"/>
    </source>
</evidence>
<name>A0A4R0XJ66_9MOLU</name>
<dbReference type="Proteomes" id="UP000291072">
    <property type="component" value="Unassembled WGS sequence"/>
</dbReference>
<protein>
    <recommendedName>
        <fullName evidence="4">DUF4231 domain-containing protein</fullName>
    </recommendedName>
</protein>
<dbReference type="OrthoDB" id="9839941at2"/>
<evidence type="ECO:0000313" key="2">
    <source>
        <dbReference type="EMBL" id="TCG10454.1"/>
    </source>
</evidence>
<dbReference type="RefSeq" id="WP_131613813.1">
    <property type="nucleotide sequence ID" value="NZ_PSZP01000044.1"/>
</dbReference>
<keyword evidence="1" id="KW-0472">Membrane</keyword>
<organism evidence="2 3">
    <name type="scientific">Mycoplasma todarodis</name>
    <dbReference type="NCBI Taxonomy" id="1937191"/>
    <lineage>
        <taxon>Bacteria</taxon>
        <taxon>Bacillati</taxon>
        <taxon>Mycoplasmatota</taxon>
        <taxon>Mollicutes</taxon>
        <taxon>Mycoplasmataceae</taxon>
        <taxon>Mycoplasma</taxon>
    </lineage>
</organism>
<dbReference type="InterPro" id="IPR025325">
    <property type="entry name" value="DUF4231"/>
</dbReference>
<proteinExistence type="predicted"/>
<dbReference type="EMBL" id="PSZP01000044">
    <property type="protein sequence ID" value="TCG10454.1"/>
    <property type="molecule type" value="Genomic_DNA"/>
</dbReference>
<keyword evidence="3" id="KW-1185">Reference proteome</keyword>
<keyword evidence="1" id="KW-0812">Transmembrane</keyword>
<dbReference type="Pfam" id="PF14015">
    <property type="entry name" value="DUF4231"/>
    <property type="match status" value="1"/>
</dbReference>
<feature type="transmembrane region" description="Helical" evidence="1">
    <location>
        <begin position="37"/>
        <end position="65"/>
    </location>
</feature>
<evidence type="ECO:0000256" key="1">
    <source>
        <dbReference type="SAM" id="Phobius"/>
    </source>
</evidence>
<gene>
    <name evidence="2" type="ORF">C4B25_04150</name>
</gene>
<sequence>MSKKVIKSIYHLHDTPMEYVEARRKHSKRDLIIFRQLFIWLNVAIAIAAATMAILTALIFSLLLFGGKKPAWFFFMVTGVSATTTMLTSFINFFVIKGKYQEAMRVNRRIRGQITLYINKAGFYSEDAKNREILLYTRVAQICGNYDAIGETDDTVKEIEELVKNTKKRSKDAKK</sequence>